<evidence type="ECO:0000256" key="1">
    <source>
        <dbReference type="SAM" id="Coils"/>
    </source>
</evidence>
<sequence>MTFKDAQHFTGTAPTSSLIKLSMASDNETVQTILDCLFATGYQNAEPVIVPNAAMAAPPRRRVEITDFYPTSGTGIELTVLGRTALEFEDARFDAEMRVQVLEVEKLRLECTIDKLNEQIEAKDQQIAEKHLRLNHGYYIMTRMNAQLDELRANLQRVSNQLREKQRRYIQRQKELTIQVAKNMGLTREREPLQSEQDSALKTIAELQAQNTLLKRELEVSKGKEKSIKKQVKYLVKRLKDQLALV</sequence>
<dbReference type="SUPFAM" id="SSF48334">
    <property type="entry name" value="DNA repair protein MutS, domain III"/>
    <property type="match status" value="1"/>
</dbReference>
<name>A0ABR3T3J3_9PEZI</name>
<keyword evidence="1" id="KW-0175">Coiled coil</keyword>
<dbReference type="EMBL" id="JAJVDC020000017">
    <property type="protein sequence ID" value="KAL1634144.1"/>
    <property type="molecule type" value="Genomic_DNA"/>
</dbReference>
<evidence type="ECO:0000313" key="2">
    <source>
        <dbReference type="EMBL" id="KAL1634144.1"/>
    </source>
</evidence>
<evidence type="ECO:0000313" key="3">
    <source>
        <dbReference type="Proteomes" id="UP001521116"/>
    </source>
</evidence>
<feature type="coiled-coil region" evidence="1">
    <location>
        <begin position="99"/>
        <end position="224"/>
    </location>
</feature>
<accession>A0ABR3T3J3</accession>
<protein>
    <submittedName>
        <fullName evidence="2">Uncharacterized protein</fullName>
    </submittedName>
</protein>
<reference evidence="2 3" key="1">
    <citation type="submission" date="2024-02" db="EMBL/GenBank/DDBJ databases">
        <title>De novo assembly and annotation of 12 fungi associated with fruit tree decline syndrome in Ontario, Canada.</title>
        <authorList>
            <person name="Sulman M."/>
            <person name="Ellouze W."/>
            <person name="Ilyukhin E."/>
        </authorList>
    </citation>
    <scope>NUCLEOTIDE SEQUENCE [LARGE SCALE GENOMIC DNA]</scope>
    <source>
        <strain evidence="2 3">M1-105</strain>
    </source>
</reference>
<proteinExistence type="predicted"/>
<keyword evidence="3" id="KW-1185">Reference proteome</keyword>
<dbReference type="InterPro" id="IPR036187">
    <property type="entry name" value="DNA_mismatch_repair_MutS_sf"/>
</dbReference>
<gene>
    <name evidence="2" type="ORF">SLS56_002447</name>
</gene>
<comment type="caution">
    <text evidence="2">The sequence shown here is derived from an EMBL/GenBank/DDBJ whole genome shotgun (WGS) entry which is preliminary data.</text>
</comment>
<organism evidence="2 3">
    <name type="scientific">Neofusicoccum ribis</name>
    <dbReference type="NCBI Taxonomy" id="45134"/>
    <lineage>
        <taxon>Eukaryota</taxon>
        <taxon>Fungi</taxon>
        <taxon>Dikarya</taxon>
        <taxon>Ascomycota</taxon>
        <taxon>Pezizomycotina</taxon>
        <taxon>Dothideomycetes</taxon>
        <taxon>Dothideomycetes incertae sedis</taxon>
        <taxon>Botryosphaeriales</taxon>
        <taxon>Botryosphaeriaceae</taxon>
        <taxon>Neofusicoccum</taxon>
    </lineage>
</organism>
<dbReference type="Proteomes" id="UP001521116">
    <property type="component" value="Unassembled WGS sequence"/>
</dbReference>